<accession>A0A9P1CRZ1</accession>
<dbReference type="EMBL" id="CAMXCT010002047">
    <property type="protein sequence ID" value="CAI3995216.1"/>
    <property type="molecule type" value="Genomic_DNA"/>
</dbReference>
<dbReference type="EMBL" id="CAMXCT030002047">
    <property type="protein sequence ID" value="CAL4782528.1"/>
    <property type="molecule type" value="Genomic_DNA"/>
</dbReference>
<dbReference type="AlphaFoldDB" id="A0A9P1CRZ1"/>
<dbReference type="Proteomes" id="UP001152797">
    <property type="component" value="Unassembled WGS sequence"/>
</dbReference>
<gene>
    <name evidence="1" type="ORF">C1SCF055_LOCUS21806</name>
</gene>
<dbReference type="OrthoDB" id="406158at2759"/>
<keyword evidence="3" id="KW-1185">Reference proteome</keyword>
<evidence type="ECO:0000313" key="2">
    <source>
        <dbReference type="EMBL" id="CAL4782528.1"/>
    </source>
</evidence>
<comment type="caution">
    <text evidence="1">The sequence shown here is derived from an EMBL/GenBank/DDBJ whole genome shotgun (WGS) entry which is preliminary data.</text>
</comment>
<evidence type="ECO:0000313" key="1">
    <source>
        <dbReference type="EMBL" id="CAI3995216.1"/>
    </source>
</evidence>
<protein>
    <submittedName>
        <fullName evidence="1">Uncharacterized protein</fullName>
    </submittedName>
</protein>
<name>A0A9P1CRZ1_9DINO</name>
<sequence>MIAVRATNADKASESAYLQFRTMVPGSPGYVELMQLGEAHLLASHKEEKFVTRACEMGFSLPVPIQTFYLNTLGKWHRCINIRALAEHILVKYPHKLLAGHSCADKTSFYHVMEEFWRAFRLYNANHPVFADFANNLRHCIPMKIHIDEGTGLRRAAVNQFSWGPLLSSSPNSLDRYFFWSCMNGEEYKNANAGYERGNAILDEVSERLAAQAQSVYLEGVSCPGIGKLHFVWVALEGDLPAQARALHCKRNFNCMPDQLCPWCHADDLQVPFTDFRPVAAWRRTVGASRPWTTESPMLGIAGAGHEVFLAKDLFHLCHLGAVRGFAVNVLCYLATMAHFEGNNIPDKLSSAYGEFKRFCTSKGATPMVKHFTKDNLGWSSLNSYPQCSFKGSDTRLILGFVLQIMLNPRVALDDIASEALLAASAMDDFLRLIFGLKDNTGCKQALLSRQEGSRALVLLKTWIEKIY</sequence>
<dbReference type="EMBL" id="CAMXCT020002047">
    <property type="protein sequence ID" value="CAL1148591.1"/>
    <property type="molecule type" value="Genomic_DNA"/>
</dbReference>
<reference evidence="2 3" key="2">
    <citation type="submission" date="2024-05" db="EMBL/GenBank/DDBJ databases">
        <authorList>
            <person name="Chen Y."/>
            <person name="Shah S."/>
            <person name="Dougan E. K."/>
            <person name="Thang M."/>
            <person name="Chan C."/>
        </authorList>
    </citation>
    <scope>NUCLEOTIDE SEQUENCE [LARGE SCALE GENOMIC DNA]</scope>
</reference>
<evidence type="ECO:0000313" key="3">
    <source>
        <dbReference type="Proteomes" id="UP001152797"/>
    </source>
</evidence>
<proteinExistence type="predicted"/>
<reference evidence="1" key="1">
    <citation type="submission" date="2022-10" db="EMBL/GenBank/DDBJ databases">
        <authorList>
            <person name="Chen Y."/>
            <person name="Dougan E. K."/>
            <person name="Chan C."/>
            <person name="Rhodes N."/>
            <person name="Thang M."/>
        </authorList>
    </citation>
    <scope>NUCLEOTIDE SEQUENCE</scope>
</reference>
<organism evidence="1">
    <name type="scientific">Cladocopium goreaui</name>
    <dbReference type="NCBI Taxonomy" id="2562237"/>
    <lineage>
        <taxon>Eukaryota</taxon>
        <taxon>Sar</taxon>
        <taxon>Alveolata</taxon>
        <taxon>Dinophyceae</taxon>
        <taxon>Suessiales</taxon>
        <taxon>Symbiodiniaceae</taxon>
        <taxon>Cladocopium</taxon>
    </lineage>
</organism>